<feature type="domain" description="RDRP core" evidence="2">
    <location>
        <begin position="386"/>
        <end position="572"/>
    </location>
</feature>
<evidence type="ECO:0000259" key="3">
    <source>
        <dbReference type="Pfam" id="PF13086"/>
    </source>
</evidence>
<dbReference type="Pfam" id="PF05183">
    <property type="entry name" value="RdRP"/>
    <property type="match status" value="2"/>
</dbReference>
<evidence type="ECO:0000313" key="6">
    <source>
        <dbReference type="Proteomes" id="UP001390339"/>
    </source>
</evidence>
<proteinExistence type="predicted"/>
<evidence type="ECO:0000259" key="2">
    <source>
        <dbReference type="Pfam" id="PF05183"/>
    </source>
</evidence>
<keyword evidence="1" id="KW-0378">Hydrolase</keyword>
<dbReference type="PANTHER" id="PTHR23079">
    <property type="entry name" value="RNA-DEPENDENT RNA POLYMERASE"/>
    <property type="match status" value="1"/>
</dbReference>
<keyword evidence="1" id="KW-0067">ATP-binding</keyword>
<keyword evidence="6" id="KW-1185">Reference proteome</keyword>
<dbReference type="Gene3D" id="3.40.50.300">
    <property type="entry name" value="P-loop containing nucleotide triphosphate hydrolases"/>
    <property type="match status" value="2"/>
</dbReference>
<gene>
    <name evidence="5" type="ORF">PGQ11_010918</name>
</gene>
<dbReference type="PANTHER" id="PTHR23079:SF55">
    <property type="entry name" value="RNA-DIRECTED RNA POLYMERASE"/>
    <property type="match status" value="1"/>
</dbReference>
<dbReference type="EMBL" id="JAPCWZ010000007">
    <property type="protein sequence ID" value="KAK8855006.1"/>
    <property type="molecule type" value="Genomic_DNA"/>
</dbReference>
<dbReference type="CDD" id="cd18808">
    <property type="entry name" value="SF1_C_Upf1"/>
    <property type="match status" value="1"/>
</dbReference>
<dbReference type="SUPFAM" id="SSF52540">
    <property type="entry name" value="P-loop containing nucleoside triphosphate hydrolases"/>
    <property type="match status" value="1"/>
</dbReference>
<reference evidence="5 6" key="1">
    <citation type="journal article" date="2024" name="IMA Fungus">
        <title>Apiospora arundinis, a panoply of carbohydrate-active enzymes and secondary metabolites.</title>
        <authorList>
            <person name="Sorensen T."/>
            <person name="Petersen C."/>
            <person name="Muurmann A.T."/>
            <person name="Christiansen J.V."/>
            <person name="Brundto M.L."/>
            <person name="Overgaard C.K."/>
            <person name="Boysen A.T."/>
            <person name="Wollenberg R.D."/>
            <person name="Larsen T.O."/>
            <person name="Sorensen J.L."/>
            <person name="Nielsen K.L."/>
            <person name="Sondergaard T.E."/>
        </authorList>
    </citation>
    <scope>NUCLEOTIDE SEQUENCE [LARGE SCALE GENOMIC DNA]</scope>
    <source>
        <strain evidence="5 6">AAU 773</strain>
    </source>
</reference>
<feature type="domain" description="DNA2/NAM7 helicase helicase" evidence="3">
    <location>
        <begin position="1377"/>
        <end position="1447"/>
    </location>
</feature>
<feature type="domain" description="RDRP core" evidence="2">
    <location>
        <begin position="65"/>
        <end position="356"/>
    </location>
</feature>
<evidence type="ECO:0000259" key="4">
    <source>
        <dbReference type="Pfam" id="PF13087"/>
    </source>
</evidence>
<organism evidence="5 6">
    <name type="scientific">Apiospora arundinis</name>
    <dbReference type="NCBI Taxonomy" id="335852"/>
    <lineage>
        <taxon>Eukaryota</taxon>
        <taxon>Fungi</taxon>
        <taxon>Dikarya</taxon>
        <taxon>Ascomycota</taxon>
        <taxon>Pezizomycotina</taxon>
        <taxon>Sordariomycetes</taxon>
        <taxon>Xylariomycetidae</taxon>
        <taxon>Amphisphaeriales</taxon>
        <taxon>Apiosporaceae</taxon>
        <taxon>Apiospora</taxon>
    </lineage>
</organism>
<comment type="caution">
    <text evidence="5">The sequence shown here is derived from an EMBL/GenBank/DDBJ whole genome shotgun (WGS) entry which is preliminary data.</text>
</comment>
<dbReference type="InterPro" id="IPR041677">
    <property type="entry name" value="DNA2/NAM7_AAA_11"/>
</dbReference>
<evidence type="ECO:0000313" key="5">
    <source>
        <dbReference type="EMBL" id="KAK8855006.1"/>
    </source>
</evidence>
<dbReference type="InterPro" id="IPR057596">
    <property type="entry name" value="RDRP_core"/>
</dbReference>
<dbReference type="Pfam" id="PF13086">
    <property type="entry name" value="AAA_11"/>
    <property type="match status" value="2"/>
</dbReference>
<feature type="domain" description="DNA2/NAM7 helicase helicase" evidence="3">
    <location>
        <begin position="1267"/>
        <end position="1375"/>
    </location>
</feature>
<protein>
    <submittedName>
        <fullName evidence="5">NAM7-nonsense-mediated mRNA decay</fullName>
    </submittedName>
</protein>
<keyword evidence="1" id="KW-0347">Helicase</keyword>
<evidence type="ECO:0000256" key="1">
    <source>
        <dbReference type="ARBA" id="ARBA00022806"/>
    </source>
</evidence>
<dbReference type="InterPro" id="IPR041679">
    <property type="entry name" value="DNA2/NAM7-like_C"/>
</dbReference>
<dbReference type="Pfam" id="PF13087">
    <property type="entry name" value="AAA_12"/>
    <property type="match status" value="1"/>
</dbReference>
<dbReference type="InterPro" id="IPR027417">
    <property type="entry name" value="P-loop_NTPase"/>
</dbReference>
<dbReference type="Proteomes" id="UP001390339">
    <property type="component" value="Unassembled WGS sequence"/>
</dbReference>
<accession>A0ABR2HY80</accession>
<keyword evidence="1" id="KW-0547">Nucleotide-binding</keyword>
<name>A0ABR2HY80_9PEZI</name>
<feature type="domain" description="DNA2/NAM7 helicase-like C-terminal" evidence="4">
    <location>
        <begin position="1456"/>
        <end position="1685"/>
    </location>
</feature>
<dbReference type="InterPro" id="IPR007855">
    <property type="entry name" value="RDRP"/>
</dbReference>
<sequence>MAPKAPKLTLLDFVLKDQATLDDHDWEFSFPNFPSSDRLNENGLVKTIILATKGSEQRMTLKFTAHEESRVTKTHPLDKFLLLSMGDFRPPHGLKPEAGGTRPSTFREHTDYAVRLLRTGITLQGVTYHFYGHSNSQLKSRTCFLFAAPKDEVSRMVESLGDFAKMKTVAKKAKRIGLLFSTARAALQVDERRSEDIPDIELNDYTFTDGCGLMAPRFAQDVARRMRLTFRDRRYSPSVFQIRYRGYKGVLTVDPTMRDGPIWLRFRKSMKKFNGGEDLSFSVVEYSKPYSFGHLNDEIVVLLHSLGISSSTLLRKQHEHLAFLAEATRNPQQAFRFLCYVGRADLAERVLLDSLDAVRPQITSLVHSEYDKMLNKRDEQRCRILEGECAVKITRDGDGLPYALKNTDVLVTRNPCLHPGDLQKFKVVEHDALSHLVDCIVFPTRGNRPSADMMSGGDLDGDRFFVCWDRDLVPCRLLQPAEYPGGREPIKFNPITDDDRLLYFARYSNASLGRVKNLYLDWARVKGSMASECQELNRLFSQCVDGNRIKVPPRLEKPPTPTPDTPKFILDELHEAAKSTVAGQRMRPSDVEALDFGALELMLCRDDVATSEFELVKLIAKWCRKHGASLVDFLSYFDLNALTAEEKNWILTSLPPLQGLPSLVLNALCSSSIVTEHDLFQFKLNDHRLGWKRVFDSTQDRLATFLDTTAKTLELFHKKLIVLQVDERLSLAIYVPQKIEKSQDCLVNDSVRVFAFPQSKESGTSSRLSLPTKMNYRLYCDENLFQLFEGQRANTWIFIGHRASDDTAYRNTEDRGERRRQRQATLDAGQNFDCRVSVALNKFSQGLQRHIGRVNRNGVLAAEIYVISNRDVKSMKNLDLWLQYIDTGEVLPLFDQEPKEYSVPTMSNVDWMDVPSYVRQLAKDEDLSALDHIESASQLTGTLRWLHDHNCVSRLIESYDYLLSRVWNSGASPEVTEWRVDVLLNHIRVDPFLAARFTGLDSWSTRTLPENIALKIQNRGSDILKALVLSANEAADLVISPFEAALSRLHSLSFDGFGSLVELCALSVQSPELAMDLLLQCLERESARLLYGRPTVIAHFTRNIVAVALDHIAEAQEQKVVREDLLSLKILPKDHEGYPMVEVAFRIDAKGAPETSAHVRFTVASVPSNRPVAKPVSIDALVVESQPGLAKFQCFHPLPPYLEQCSWKLKHCGSFVTSKTMLTAMRSFANLDDEACALGEELLGLTSSTSDVGFGKPPALEGIPRGELNASQMEAVNSALAYPLVFIWGPPGTGKTQTIVEIILGLQQMFPEERMLVTAPTHNAVDNVMRRYLAVRGKEGPTALRVSTEVRKVAEDLRKHTLDGMAGTEINSNHAARREAEKRVKSCCIAFTTCIGAGIGLLRKQAFGIVIIDEASQQTEPASLVPLTKGCQRAILVGDHVQLRPTVQPVTTALGYDVSLFERLYTRWGEPKKADGGGVGGVRTCMLNTQYRMHPSICEFSSAEFYQDELRSGIGAQDRPLAPSAFPWPKKPDSDGDVARALFIECSGREDLGQKSKRNRGQAELCRRVCQLLLDLAPTTTTPGTGTTKLPKKQQHQKQQQSIAVLTPYTAQATLLKSTALAGLQGGGDIEVSSIDGFQGREADVVVFVTVRCNEGGEIGFLRDLRRMNVALTRARAGLIVLGNQATLTATGVTEAGLEEEESVGMWRRLLGSLTRIEVPE</sequence>
<dbReference type="InterPro" id="IPR047187">
    <property type="entry name" value="SF1_C_Upf1"/>
</dbReference>